<dbReference type="InterPro" id="IPR027417">
    <property type="entry name" value="P-loop_NTPase"/>
</dbReference>
<comment type="subcellular location">
    <subcellularLocation>
        <location evidence="1">Cell membrane</location>
        <topology evidence="1">Peripheral membrane protein</topology>
    </subcellularLocation>
</comment>
<keyword evidence="4" id="KW-0067">ATP-binding</keyword>
<dbReference type="GO" id="GO:0005524">
    <property type="term" value="F:ATP binding"/>
    <property type="evidence" value="ECO:0007669"/>
    <property type="project" value="UniProtKB-KW"/>
</dbReference>
<keyword evidence="5" id="KW-0046">Antibiotic resistance</keyword>
<organism evidence="7 8">
    <name type="scientific">Tamaricihabitans halophyticus</name>
    <dbReference type="NCBI Taxonomy" id="1262583"/>
    <lineage>
        <taxon>Bacteria</taxon>
        <taxon>Bacillati</taxon>
        <taxon>Actinomycetota</taxon>
        <taxon>Actinomycetes</taxon>
        <taxon>Pseudonocardiales</taxon>
        <taxon>Pseudonocardiaceae</taxon>
        <taxon>Tamaricihabitans</taxon>
    </lineage>
</organism>
<dbReference type="InterPro" id="IPR025302">
    <property type="entry name" value="DrrA1/2-like_C"/>
</dbReference>
<dbReference type="AlphaFoldDB" id="A0A4R2RC76"/>
<keyword evidence="3" id="KW-0547">Nucleotide-binding</keyword>
<protein>
    <submittedName>
        <fullName evidence="7">Uncharacterized protein DUF4162</fullName>
    </submittedName>
</protein>
<dbReference type="PANTHER" id="PTHR42711">
    <property type="entry name" value="ABC TRANSPORTER ATP-BINDING PROTEIN"/>
    <property type="match status" value="1"/>
</dbReference>
<evidence type="ECO:0000256" key="1">
    <source>
        <dbReference type="ARBA" id="ARBA00004202"/>
    </source>
</evidence>
<dbReference type="InterPro" id="IPR050763">
    <property type="entry name" value="ABC_transporter_ATP-binding"/>
</dbReference>
<sequence length="188" mass="20125">MRRRLDLAGALVAKPAVVVLDEPTTGLDPRGRLDTWQVIGDLVADGTTVLLTTQYLEEADQLANNIMVIDKGKVIAEGTADRLKSQVGGERLELVVSEPAELATASRVLSYVGSAEPTVDEHTRRVEVLVDTGPKALIEALRMLDTESVTVTDVGLHRPTLDDVFLALTGHMAEESDAAGADKQGTKQ</sequence>
<keyword evidence="8" id="KW-1185">Reference proteome</keyword>
<dbReference type="GO" id="GO:0046677">
    <property type="term" value="P:response to antibiotic"/>
    <property type="evidence" value="ECO:0007669"/>
    <property type="project" value="UniProtKB-KW"/>
</dbReference>
<evidence type="ECO:0000256" key="4">
    <source>
        <dbReference type="ARBA" id="ARBA00022840"/>
    </source>
</evidence>
<evidence type="ECO:0000313" key="8">
    <source>
        <dbReference type="Proteomes" id="UP000294911"/>
    </source>
</evidence>
<dbReference type="Pfam" id="PF13732">
    <property type="entry name" value="DrrA1-3_C"/>
    <property type="match status" value="1"/>
</dbReference>
<name>A0A4R2RC76_9PSEU</name>
<keyword evidence="2" id="KW-0813">Transport</keyword>
<evidence type="ECO:0000256" key="5">
    <source>
        <dbReference type="ARBA" id="ARBA00023251"/>
    </source>
</evidence>
<dbReference type="Gene3D" id="3.40.50.300">
    <property type="entry name" value="P-loop containing nucleotide triphosphate hydrolases"/>
    <property type="match status" value="1"/>
</dbReference>
<proteinExistence type="predicted"/>
<comment type="caution">
    <text evidence="7">The sequence shown here is derived from an EMBL/GenBank/DDBJ whole genome shotgun (WGS) entry which is preliminary data.</text>
</comment>
<gene>
    <name evidence="7" type="ORF">EV191_1011285</name>
</gene>
<accession>A0A4R2RC76</accession>
<dbReference type="PANTHER" id="PTHR42711:SF19">
    <property type="entry name" value="DOXORUBICIN RESISTANCE ATP-BINDING PROTEIN DRRA"/>
    <property type="match status" value="1"/>
</dbReference>
<feature type="domain" description="Daunorubicin resistance ATP-binding protein DrrA1/2-like C-terminal" evidence="6">
    <location>
        <begin position="78"/>
        <end position="167"/>
    </location>
</feature>
<dbReference type="Proteomes" id="UP000294911">
    <property type="component" value="Unassembled WGS sequence"/>
</dbReference>
<evidence type="ECO:0000259" key="6">
    <source>
        <dbReference type="Pfam" id="PF13732"/>
    </source>
</evidence>
<evidence type="ECO:0000256" key="3">
    <source>
        <dbReference type="ARBA" id="ARBA00022741"/>
    </source>
</evidence>
<evidence type="ECO:0000313" key="7">
    <source>
        <dbReference type="EMBL" id="TCP57331.1"/>
    </source>
</evidence>
<reference evidence="7 8" key="1">
    <citation type="submission" date="2019-03" db="EMBL/GenBank/DDBJ databases">
        <title>Genomic Encyclopedia of Type Strains, Phase IV (KMG-IV): sequencing the most valuable type-strain genomes for metagenomic binning, comparative biology and taxonomic classification.</title>
        <authorList>
            <person name="Goeker M."/>
        </authorList>
    </citation>
    <scope>NUCLEOTIDE SEQUENCE [LARGE SCALE GENOMIC DNA]</scope>
    <source>
        <strain evidence="7 8">DSM 45765</strain>
    </source>
</reference>
<dbReference type="GO" id="GO:0005886">
    <property type="term" value="C:plasma membrane"/>
    <property type="evidence" value="ECO:0007669"/>
    <property type="project" value="UniProtKB-SubCell"/>
</dbReference>
<dbReference type="SUPFAM" id="SSF52540">
    <property type="entry name" value="P-loop containing nucleoside triphosphate hydrolases"/>
    <property type="match status" value="1"/>
</dbReference>
<evidence type="ECO:0000256" key="2">
    <source>
        <dbReference type="ARBA" id="ARBA00022448"/>
    </source>
</evidence>
<dbReference type="EMBL" id="SLXQ01000001">
    <property type="protein sequence ID" value="TCP57331.1"/>
    <property type="molecule type" value="Genomic_DNA"/>
</dbReference>